<comment type="subcellular location">
    <subcellularLocation>
        <location evidence="1">Cell membrane</location>
        <topology evidence="1">Multi-pass membrane protein</topology>
    </subcellularLocation>
</comment>
<keyword evidence="3" id="KW-1003">Cell membrane</keyword>
<dbReference type="EC" id="1.7.99.4" evidence="16"/>
<feature type="domain" description="NarG-like" evidence="15">
    <location>
        <begin position="6"/>
        <end position="225"/>
    </location>
</feature>
<dbReference type="RefSeq" id="WP_202768723.1">
    <property type="nucleotide sequence ID" value="NZ_JAESWA010000023.1"/>
</dbReference>
<proteinExistence type="predicted"/>
<keyword evidence="4 13" id="KW-0349">Heme</keyword>
<gene>
    <name evidence="16" type="primary">narI</name>
    <name evidence="16" type="ORF">JK634_15940</name>
</gene>
<dbReference type="InterPro" id="IPR036197">
    <property type="entry name" value="NarG-like_sf"/>
</dbReference>
<keyword evidence="17" id="KW-1185">Reference proteome</keyword>
<dbReference type="SUPFAM" id="SSF103501">
    <property type="entry name" value="Respiratory nitrate reductase 1 gamma chain"/>
    <property type="match status" value="1"/>
</dbReference>
<dbReference type="PANTHER" id="PTHR30598">
    <property type="entry name" value="NITRATE REDUCTASE PRIVATE CHAPERONE, REDOX ENZYME MATURATION PROTEIN REMP FAMILY"/>
    <property type="match status" value="1"/>
</dbReference>
<dbReference type="GO" id="GO:0019645">
    <property type="term" value="P:anaerobic electron transport chain"/>
    <property type="evidence" value="ECO:0007669"/>
    <property type="project" value="TreeGrafter"/>
</dbReference>
<keyword evidence="6" id="KW-0479">Metal-binding</keyword>
<feature type="binding site" description="axial binding residue" evidence="13">
    <location>
        <position position="66"/>
    </location>
    <ligand>
        <name>heme b</name>
        <dbReference type="ChEBI" id="CHEBI:60344"/>
        <label>2</label>
    </ligand>
    <ligandPart>
        <name>Fe</name>
        <dbReference type="ChEBI" id="CHEBI:18248"/>
    </ligandPart>
</feature>
<feature type="binding site" description="axial binding residue" evidence="13">
    <location>
        <position position="188"/>
    </location>
    <ligand>
        <name>heme b</name>
        <dbReference type="ChEBI" id="CHEBI:60344"/>
        <label>1</label>
    </ligand>
    <ligandPart>
        <name>Fe</name>
        <dbReference type="ChEBI" id="CHEBI:18248"/>
    </ligandPart>
</feature>
<evidence type="ECO:0000256" key="11">
    <source>
        <dbReference type="ARBA" id="ARBA00023063"/>
    </source>
</evidence>
<evidence type="ECO:0000256" key="3">
    <source>
        <dbReference type="ARBA" id="ARBA00022475"/>
    </source>
</evidence>
<keyword evidence="8 14" id="KW-1133">Transmembrane helix</keyword>
<dbReference type="GO" id="GO:0008940">
    <property type="term" value="F:nitrate reductase activity"/>
    <property type="evidence" value="ECO:0007669"/>
    <property type="project" value="InterPro"/>
</dbReference>
<keyword evidence="7" id="KW-0249">Electron transport</keyword>
<evidence type="ECO:0000256" key="4">
    <source>
        <dbReference type="ARBA" id="ARBA00022617"/>
    </source>
</evidence>
<dbReference type="GO" id="GO:0009325">
    <property type="term" value="C:nitrate reductase complex"/>
    <property type="evidence" value="ECO:0007669"/>
    <property type="project" value="InterPro"/>
</dbReference>
<dbReference type="GO" id="GO:0009055">
    <property type="term" value="F:electron transfer activity"/>
    <property type="evidence" value="ECO:0007669"/>
    <property type="project" value="TreeGrafter"/>
</dbReference>
<evidence type="ECO:0000259" key="15">
    <source>
        <dbReference type="Pfam" id="PF02665"/>
    </source>
</evidence>
<dbReference type="GO" id="GO:0020037">
    <property type="term" value="F:heme binding"/>
    <property type="evidence" value="ECO:0007669"/>
    <property type="project" value="TreeGrafter"/>
</dbReference>
<keyword evidence="12 14" id="KW-0472">Membrane</keyword>
<feature type="transmembrane region" description="Helical" evidence="14">
    <location>
        <begin position="89"/>
        <end position="111"/>
    </location>
</feature>
<feature type="transmembrane region" description="Helical" evidence="14">
    <location>
        <begin position="6"/>
        <end position="26"/>
    </location>
</feature>
<feature type="binding site" description="axial binding residue" evidence="13">
    <location>
        <position position="206"/>
    </location>
    <ligand>
        <name>heme b</name>
        <dbReference type="ChEBI" id="CHEBI:60344"/>
        <label>1</label>
    </ligand>
    <ligandPart>
        <name>Fe</name>
        <dbReference type="ChEBI" id="CHEBI:18248"/>
    </ligandPart>
</feature>
<dbReference type="Gene3D" id="1.20.950.20">
    <property type="entry name" value="Transmembrane di-heme cytochromes, Chain C"/>
    <property type="match status" value="1"/>
</dbReference>
<evidence type="ECO:0000256" key="5">
    <source>
        <dbReference type="ARBA" id="ARBA00022692"/>
    </source>
</evidence>
<reference evidence="16" key="1">
    <citation type="submission" date="2021-01" db="EMBL/GenBank/DDBJ databases">
        <title>Genome public.</title>
        <authorList>
            <person name="Liu C."/>
            <person name="Sun Q."/>
        </authorList>
    </citation>
    <scope>NUCLEOTIDE SEQUENCE</scope>
    <source>
        <strain evidence="16">YIM B02565</strain>
    </source>
</reference>
<organism evidence="16 17">
    <name type="scientific">Clostridium paridis</name>
    <dbReference type="NCBI Taxonomy" id="2803863"/>
    <lineage>
        <taxon>Bacteria</taxon>
        <taxon>Bacillati</taxon>
        <taxon>Bacillota</taxon>
        <taxon>Clostridia</taxon>
        <taxon>Eubacteriales</taxon>
        <taxon>Clostridiaceae</taxon>
        <taxon>Clostridium</taxon>
    </lineage>
</organism>
<evidence type="ECO:0000256" key="13">
    <source>
        <dbReference type="PIRSR" id="PIRSR603816-1"/>
    </source>
</evidence>
<evidence type="ECO:0000256" key="12">
    <source>
        <dbReference type="ARBA" id="ARBA00023136"/>
    </source>
</evidence>
<feature type="transmembrane region" description="Helical" evidence="14">
    <location>
        <begin position="47"/>
        <end position="77"/>
    </location>
</feature>
<dbReference type="InterPro" id="IPR051936">
    <property type="entry name" value="Heme-iron_electron_transfer"/>
</dbReference>
<dbReference type="EMBL" id="JAESWA010000023">
    <property type="protein sequence ID" value="MBL4933306.1"/>
    <property type="molecule type" value="Genomic_DNA"/>
</dbReference>
<feature type="binding site" description="axial binding residue" evidence="13">
    <location>
        <position position="56"/>
    </location>
    <ligand>
        <name>heme b</name>
        <dbReference type="ChEBI" id="CHEBI:60344"/>
        <label>1</label>
    </ligand>
    <ligandPart>
        <name>Fe</name>
        <dbReference type="ChEBI" id="CHEBI:18248"/>
    </ligandPart>
</feature>
<evidence type="ECO:0000256" key="7">
    <source>
        <dbReference type="ARBA" id="ARBA00022982"/>
    </source>
</evidence>
<evidence type="ECO:0000256" key="6">
    <source>
        <dbReference type="ARBA" id="ARBA00022723"/>
    </source>
</evidence>
<evidence type="ECO:0000256" key="2">
    <source>
        <dbReference type="ARBA" id="ARBA00022448"/>
    </source>
</evidence>
<dbReference type="InterPro" id="IPR003816">
    <property type="entry name" value="Nitrate_red_gam"/>
</dbReference>
<keyword evidence="9 16" id="KW-0560">Oxidoreductase</keyword>
<feature type="transmembrane region" description="Helical" evidence="14">
    <location>
        <begin position="131"/>
        <end position="150"/>
    </location>
</feature>
<dbReference type="AlphaFoldDB" id="A0A937FKA7"/>
<dbReference type="GO" id="GO:0005886">
    <property type="term" value="C:plasma membrane"/>
    <property type="evidence" value="ECO:0007669"/>
    <property type="project" value="UniProtKB-SubCell"/>
</dbReference>
<keyword evidence="11" id="KW-0534">Nitrate assimilation</keyword>
<feature type="transmembrane region" description="Helical" evidence="14">
    <location>
        <begin position="183"/>
        <end position="201"/>
    </location>
</feature>
<dbReference type="Pfam" id="PF02665">
    <property type="entry name" value="Nitrate_red_gam"/>
    <property type="match status" value="1"/>
</dbReference>
<evidence type="ECO:0000256" key="10">
    <source>
        <dbReference type="ARBA" id="ARBA00023004"/>
    </source>
</evidence>
<dbReference type="FunFam" id="1.20.950.20:FF:000001">
    <property type="entry name" value="Respiratory nitrate reductase subunit gamma"/>
    <property type="match status" value="1"/>
</dbReference>
<evidence type="ECO:0000313" key="16">
    <source>
        <dbReference type="EMBL" id="MBL4933306.1"/>
    </source>
</evidence>
<dbReference type="InterPro" id="IPR023234">
    <property type="entry name" value="NarG-like_domain"/>
</dbReference>
<dbReference type="NCBIfam" id="TIGR00351">
    <property type="entry name" value="narI"/>
    <property type="match status" value="1"/>
</dbReference>
<evidence type="ECO:0000256" key="8">
    <source>
        <dbReference type="ARBA" id="ARBA00022989"/>
    </source>
</evidence>
<keyword evidence="5 14" id="KW-0812">Transmembrane</keyword>
<evidence type="ECO:0000256" key="14">
    <source>
        <dbReference type="SAM" id="Phobius"/>
    </source>
</evidence>
<name>A0A937FKA7_9CLOT</name>
<evidence type="ECO:0000256" key="1">
    <source>
        <dbReference type="ARBA" id="ARBA00004651"/>
    </source>
</evidence>
<keyword evidence="10 13" id="KW-0408">Iron</keyword>
<keyword evidence="2" id="KW-0813">Transport</keyword>
<dbReference type="Proteomes" id="UP000623681">
    <property type="component" value="Unassembled WGS sequence"/>
</dbReference>
<dbReference type="PANTHER" id="PTHR30598:SF3">
    <property type="entry name" value="RESPIRATORY NITRATE REDUCTASE 1 GAMMA CHAIN"/>
    <property type="match status" value="1"/>
</dbReference>
<dbReference type="GO" id="GO:0046872">
    <property type="term" value="F:metal ion binding"/>
    <property type="evidence" value="ECO:0007669"/>
    <property type="project" value="UniProtKB-KW"/>
</dbReference>
<sequence length="226" mass="26019">MIFLEQLLWIIYPYIVITVFILGLFLRYNNDQRGWSSKSSELLEKNLLKWGSTLFHIGIIFAFLGHVAGIIVPLWFYRGLGVSDEQYHIMATIMGGLAGLASCIGLAILVYRRFMVTRVRMTSSFSDLISILLLLLVVFNGMLVTIVHSINPAGFDYRASLAPWFRGILTLKPDVTLMMQVPILFKFHVFTAFLFFALMPFTRMVHIISQPVTYIFRSYIVYRKRS</sequence>
<comment type="caution">
    <text evidence="16">The sequence shown here is derived from an EMBL/GenBank/DDBJ whole genome shotgun (WGS) entry which is preliminary data.</text>
</comment>
<dbReference type="GO" id="GO:0042128">
    <property type="term" value="P:nitrate assimilation"/>
    <property type="evidence" value="ECO:0007669"/>
    <property type="project" value="UniProtKB-KW"/>
</dbReference>
<protein>
    <submittedName>
        <fullName evidence="16">Respiratory nitrate reductase subunit gamma</fullName>
        <ecNumber evidence="16">1.7.99.4</ecNumber>
    </submittedName>
</protein>
<evidence type="ECO:0000256" key="9">
    <source>
        <dbReference type="ARBA" id="ARBA00023002"/>
    </source>
</evidence>
<evidence type="ECO:0000313" key="17">
    <source>
        <dbReference type="Proteomes" id="UP000623681"/>
    </source>
</evidence>
<accession>A0A937FKA7</accession>